<keyword evidence="2 3" id="KW-0786">Thiamine pyrophosphate</keyword>
<dbReference type="InterPro" id="IPR012001">
    <property type="entry name" value="Thiamin_PyroP_enz_TPP-bd_dom"/>
</dbReference>
<dbReference type="Pfam" id="PF02775">
    <property type="entry name" value="TPP_enzyme_C"/>
    <property type="match status" value="1"/>
</dbReference>
<evidence type="ECO:0000259" key="6">
    <source>
        <dbReference type="Pfam" id="PF02776"/>
    </source>
</evidence>
<dbReference type="Gene3D" id="3.40.50.970">
    <property type="match status" value="2"/>
</dbReference>
<reference evidence="7 8" key="1">
    <citation type="submission" date="2024-09" db="EMBL/GenBank/DDBJ databases">
        <authorList>
            <person name="Sun Q."/>
            <person name="Mori K."/>
        </authorList>
    </citation>
    <scope>NUCLEOTIDE SEQUENCE [LARGE SCALE GENOMIC DNA]</scope>
    <source>
        <strain evidence="7 8">CGMCC 1.15906</strain>
    </source>
</reference>
<organism evidence="7 8">
    <name type="scientific">Kribbella deserti</name>
    <dbReference type="NCBI Taxonomy" id="1926257"/>
    <lineage>
        <taxon>Bacteria</taxon>
        <taxon>Bacillati</taxon>
        <taxon>Actinomycetota</taxon>
        <taxon>Actinomycetes</taxon>
        <taxon>Propionibacteriales</taxon>
        <taxon>Kribbellaceae</taxon>
        <taxon>Kribbella</taxon>
    </lineage>
</organism>
<feature type="domain" description="Thiamine pyrophosphate enzyme TPP-binding" evidence="5">
    <location>
        <begin position="400"/>
        <end position="544"/>
    </location>
</feature>
<dbReference type="Pfam" id="PF02776">
    <property type="entry name" value="TPP_enzyme_N"/>
    <property type="match status" value="1"/>
</dbReference>
<comment type="similarity">
    <text evidence="1 3">Belongs to the TPP enzyme family.</text>
</comment>
<accession>A0ABV6QN38</accession>
<dbReference type="Proteomes" id="UP001589890">
    <property type="component" value="Unassembled WGS sequence"/>
</dbReference>
<evidence type="ECO:0000313" key="8">
    <source>
        <dbReference type="Proteomes" id="UP001589890"/>
    </source>
</evidence>
<evidence type="ECO:0000256" key="2">
    <source>
        <dbReference type="ARBA" id="ARBA00023052"/>
    </source>
</evidence>
<evidence type="ECO:0000256" key="1">
    <source>
        <dbReference type="ARBA" id="ARBA00007812"/>
    </source>
</evidence>
<dbReference type="PANTHER" id="PTHR18968:SF13">
    <property type="entry name" value="ACETOLACTATE SYNTHASE CATALYTIC SUBUNIT, MITOCHONDRIAL"/>
    <property type="match status" value="1"/>
</dbReference>
<dbReference type="InterPro" id="IPR029035">
    <property type="entry name" value="DHS-like_NAD/FAD-binding_dom"/>
</dbReference>
<dbReference type="EMBL" id="JBHLTC010000021">
    <property type="protein sequence ID" value="MFC0626055.1"/>
    <property type="molecule type" value="Genomic_DNA"/>
</dbReference>
<dbReference type="CDD" id="cd00568">
    <property type="entry name" value="TPP_enzymes"/>
    <property type="match status" value="1"/>
</dbReference>
<dbReference type="SUPFAM" id="SSF52467">
    <property type="entry name" value="DHS-like NAD/FAD-binding domain"/>
    <property type="match status" value="1"/>
</dbReference>
<dbReference type="InterPro" id="IPR029061">
    <property type="entry name" value="THDP-binding"/>
</dbReference>
<evidence type="ECO:0000256" key="3">
    <source>
        <dbReference type="RuleBase" id="RU362132"/>
    </source>
</evidence>
<proteinExistence type="inferred from homology"/>
<keyword evidence="8" id="KW-1185">Reference proteome</keyword>
<protein>
    <submittedName>
        <fullName evidence="7">Thiamine pyrophosphate-dependent enzyme</fullName>
    </submittedName>
</protein>
<dbReference type="InterPro" id="IPR045229">
    <property type="entry name" value="TPP_enz"/>
</dbReference>
<dbReference type="SUPFAM" id="SSF52518">
    <property type="entry name" value="Thiamin diphosphate-binding fold (THDP-binding)"/>
    <property type="match status" value="2"/>
</dbReference>
<dbReference type="InterPro" id="IPR011766">
    <property type="entry name" value="TPP_enzyme_TPP-bd"/>
</dbReference>
<evidence type="ECO:0000259" key="4">
    <source>
        <dbReference type="Pfam" id="PF00205"/>
    </source>
</evidence>
<gene>
    <name evidence="7" type="ORF">ACFFGN_18390</name>
</gene>
<feature type="domain" description="Thiamine pyrophosphate enzyme N-terminal TPP-binding" evidence="6">
    <location>
        <begin position="4"/>
        <end position="112"/>
    </location>
</feature>
<dbReference type="InterPro" id="IPR012000">
    <property type="entry name" value="Thiamin_PyroP_enz_cen_dom"/>
</dbReference>
<comment type="caution">
    <text evidence="7">The sequence shown here is derived from an EMBL/GenBank/DDBJ whole genome shotgun (WGS) entry which is preliminary data.</text>
</comment>
<dbReference type="RefSeq" id="WP_380049121.1">
    <property type="nucleotide sequence ID" value="NZ_JBHLTC010000021.1"/>
</dbReference>
<evidence type="ECO:0000259" key="5">
    <source>
        <dbReference type="Pfam" id="PF02775"/>
    </source>
</evidence>
<dbReference type="PANTHER" id="PTHR18968">
    <property type="entry name" value="THIAMINE PYROPHOSPHATE ENZYMES"/>
    <property type="match status" value="1"/>
</dbReference>
<dbReference type="Pfam" id="PF00205">
    <property type="entry name" value="TPP_enzyme_M"/>
    <property type="match status" value="1"/>
</dbReference>
<name>A0ABV6QN38_9ACTN</name>
<feature type="domain" description="Thiamine pyrophosphate enzyme central" evidence="4">
    <location>
        <begin position="221"/>
        <end position="344"/>
    </location>
</feature>
<dbReference type="CDD" id="cd07035">
    <property type="entry name" value="TPP_PYR_POX_like"/>
    <property type="match status" value="1"/>
</dbReference>
<sequence length="579" mass="60379">MTQTGAECLAAGLKLLGVRYAFGVSGGAISFFWSALATAGIDVTHFRHESGAAFAACEASIATEMPVVVFVTSGPGLTNALTGAYAARHEAGRVILVSAHTDAAMHGRQPIQETGPRTFPQSGIFTEGPWFDYAAVVSAADQLPEVLSGLNDAARKPTGLVAHISLSLSSQRQVLPPQASAFRLDSPHAAASAQQNGVFTRASSISHAEEVYERLRDSSWLIWVGGGARGSTDAIRRLASTAGVPTMATPRGKGVIAESDETYIGVTGFAGHLSAVAYLESNRPDYILVLGSGLGDFASGYNRSYEPGVAFIHVDLDSDKHRRAYPAVETVPVVADIGPFCEELADLLDGAPEGSLAGAGVSPFDRRPITATDELIDPRTLMDAVQAVLVDHGIPVMAETGNGLAWAINRLRIDRAAGWRAPAGMVGAMGHFTAGVVGVAIATSQKVAALVGDGSMLMTSEVSTAVHRRAPAIWIVLNDSRYNMCEQGAAVLGLEQVDCSIPRTDFAGLARALGASGLAVSDVAELVPALEWAIRADGPAVVDVRIDPRVPAPTAGRNAGLLKASETAPQRVRMDTGSR</sequence>
<evidence type="ECO:0000313" key="7">
    <source>
        <dbReference type="EMBL" id="MFC0626055.1"/>
    </source>
</evidence>
<dbReference type="Gene3D" id="3.40.50.1220">
    <property type="entry name" value="TPP-binding domain"/>
    <property type="match status" value="1"/>
</dbReference>